<keyword evidence="2" id="KW-1185">Reference proteome</keyword>
<dbReference type="EMBL" id="BAAADD010000003">
    <property type="protein sequence ID" value="GAA0566767.1"/>
    <property type="molecule type" value="Genomic_DNA"/>
</dbReference>
<proteinExistence type="predicted"/>
<reference evidence="2" key="1">
    <citation type="journal article" date="2019" name="Int. J. Syst. Evol. Microbiol.">
        <title>The Global Catalogue of Microorganisms (GCM) 10K type strain sequencing project: providing services to taxonomists for standard genome sequencing and annotation.</title>
        <authorList>
            <consortium name="The Broad Institute Genomics Platform"/>
            <consortium name="The Broad Institute Genome Sequencing Center for Infectious Disease"/>
            <person name="Wu L."/>
            <person name="Ma J."/>
        </authorList>
    </citation>
    <scope>NUCLEOTIDE SEQUENCE [LARGE SCALE GENOMIC DNA]</scope>
    <source>
        <strain evidence="2">JCM 15089</strain>
    </source>
</reference>
<protein>
    <submittedName>
        <fullName evidence="1">Uncharacterized protein</fullName>
    </submittedName>
</protein>
<comment type="caution">
    <text evidence="1">The sequence shown here is derived from an EMBL/GenBank/DDBJ whole genome shotgun (WGS) entry which is preliminary data.</text>
</comment>
<gene>
    <name evidence="1" type="ORF">GCM10008942_14070</name>
</gene>
<dbReference type="Proteomes" id="UP001499951">
    <property type="component" value="Unassembled WGS sequence"/>
</dbReference>
<evidence type="ECO:0000313" key="1">
    <source>
        <dbReference type="EMBL" id="GAA0566767.1"/>
    </source>
</evidence>
<sequence length="69" mass="7584">MGQKRGTVWGRKDECRAEKWGCAYACPKCDLRNKALALLALHFTCPTGNNEEIVAAAWATECARRTAGL</sequence>
<evidence type="ECO:0000313" key="2">
    <source>
        <dbReference type="Proteomes" id="UP001499951"/>
    </source>
</evidence>
<organism evidence="1 2">
    <name type="scientific">Rhizomicrobium electricum</name>
    <dbReference type="NCBI Taxonomy" id="480070"/>
    <lineage>
        <taxon>Bacteria</taxon>
        <taxon>Pseudomonadati</taxon>
        <taxon>Pseudomonadota</taxon>
        <taxon>Alphaproteobacteria</taxon>
        <taxon>Micropepsales</taxon>
        <taxon>Micropepsaceae</taxon>
        <taxon>Rhizomicrobium</taxon>
    </lineage>
</organism>
<accession>A0ABP3PG60</accession>
<name>A0ABP3PG60_9PROT</name>